<proteinExistence type="predicted"/>
<dbReference type="Pfam" id="PF18477">
    <property type="entry name" value="PIN_9"/>
    <property type="match status" value="1"/>
</dbReference>
<dbReference type="Gene3D" id="3.40.50.1010">
    <property type="entry name" value="5'-nuclease"/>
    <property type="match status" value="1"/>
</dbReference>
<evidence type="ECO:0000313" key="2">
    <source>
        <dbReference type="EMBL" id="UYP47337.1"/>
    </source>
</evidence>
<gene>
    <name evidence="2" type="ORF">NEF87_003622</name>
</gene>
<dbReference type="InterPro" id="IPR029060">
    <property type="entry name" value="PIN-like_dom_sf"/>
</dbReference>
<sequence>MVIYLFLDANFILIPAQFKVDIYSEFERLIPKPWEIILVSAIFSEIEYKITRFSQKTKLKRQYLMARQLLTRQSYRLIKKERTSDQIVDDLLLEVALEFQELGGEVYLCTNDKELREKCHQQEIKTVFLRQEKFLDVE</sequence>
<dbReference type="InterPro" id="IPR041120">
    <property type="entry name" value="PIN_9"/>
</dbReference>
<accession>A0ABY6HWX2</accession>
<protein>
    <recommendedName>
        <fullName evidence="1">PIN domain-containing protein</fullName>
    </recommendedName>
</protein>
<organism evidence="2 3">
    <name type="scientific">Candidatus Lokiarchaeum ossiferum</name>
    <dbReference type="NCBI Taxonomy" id="2951803"/>
    <lineage>
        <taxon>Archaea</taxon>
        <taxon>Promethearchaeati</taxon>
        <taxon>Promethearchaeota</taxon>
        <taxon>Promethearchaeia</taxon>
        <taxon>Promethearchaeales</taxon>
        <taxon>Promethearchaeaceae</taxon>
        <taxon>Candidatus Lokiarchaeum</taxon>
    </lineage>
</organism>
<keyword evidence="3" id="KW-1185">Reference proteome</keyword>
<dbReference type="CDD" id="cd09879">
    <property type="entry name" value="PIN_VapC_AF0591-like"/>
    <property type="match status" value="1"/>
</dbReference>
<dbReference type="Proteomes" id="UP001208689">
    <property type="component" value="Chromosome"/>
</dbReference>
<dbReference type="EMBL" id="CP104013">
    <property type="protein sequence ID" value="UYP47337.1"/>
    <property type="molecule type" value="Genomic_DNA"/>
</dbReference>
<name>A0ABY6HWX2_9ARCH</name>
<evidence type="ECO:0000313" key="3">
    <source>
        <dbReference type="Proteomes" id="UP001208689"/>
    </source>
</evidence>
<evidence type="ECO:0000259" key="1">
    <source>
        <dbReference type="SMART" id="SM00670"/>
    </source>
</evidence>
<reference evidence="2" key="1">
    <citation type="submission" date="2022-09" db="EMBL/GenBank/DDBJ databases">
        <title>Actin cytoskeleton and complex cell architecture in an #Asgard archaeon.</title>
        <authorList>
            <person name="Ponce Toledo R.I."/>
            <person name="Schleper C."/>
            <person name="Rodrigues Oliveira T."/>
            <person name="Wollweber F."/>
            <person name="Xu J."/>
            <person name="Rittmann S."/>
            <person name="Klingl A."/>
            <person name="Pilhofer M."/>
        </authorList>
    </citation>
    <scope>NUCLEOTIDE SEQUENCE</scope>
    <source>
        <strain evidence="2">B-35</strain>
    </source>
</reference>
<feature type="domain" description="PIN" evidence="1">
    <location>
        <begin position="3"/>
        <end position="117"/>
    </location>
</feature>
<dbReference type="SUPFAM" id="SSF88723">
    <property type="entry name" value="PIN domain-like"/>
    <property type="match status" value="1"/>
</dbReference>
<dbReference type="InterPro" id="IPR002716">
    <property type="entry name" value="PIN_dom"/>
</dbReference>
<dbReference type="SMART" id="SM00670">
    <property type="entry name" value="PINc"/>
    <property type="match status" value="1"/>
</dbReference>